<proteinExistence type="predicted"/>
<dbReference type="AlphaFoldDB" id="I3EEN4"/>
<evidence type="ECO:0000313" key="1">
    <source>
        <dbReference type="EMBL" id="EIJ87681.1"/>
    </source>
</evidence>
<gene>
    <name evidence="1" type="ORF">NEQG_02228</name>
</gene>
<dbReference type="Proteomes" id="UP000002872">
    <property type="component" value="Unassembled WGS sequence"/>
</dbReference>
<reference evidence="1" key="1">
    <citation type="submission" date="2011-01" db="EMBL/GenBank/DDBJ databases">
        <title>The Genome Sequence of Nematocida parisii strain ERTm3.</title>
        <authorList>
            <consortium name="The Broad Institute Genome Sequencing Platform"/>
            <consortium name="The Broad Institute Genome Sequencing Center for Infectious Disease"/>
            <person name="Cuomo C."/>
            <person name="Troemel E."/>
            <person name="Young S.K."/>
            <person name="Zeng Q."/>
            <person name="Gargeya S."/>
            <person name="Fitzgerald M."/>
            <person name="Haas B."/>
            <person name="Abouelleil A."/>
            <person name="Alvarado L."/>
            <person name="Arachchi H.M."/>
            <person name="Berlin A."/>
            <person name="Chapman S.B."/>
            <person name="Gearin G."/>
            <person name="Goldberg J."/>
            <person name="Griggs A."/>
            <person name="Gujja S."/>
            <person name="Hansen M."/>
            <person name="Heiman D."/>
            <person name="Howarth C."/>
            <person name="Larimer J."/>
            <person name="Lui A."/>
            <person name="MacDonald P.J.P."/>
            <person name="McCowen C."/>
            <person name="Montmayeur A."/>
            <person name="Murphy C."/>
            <person name="Neiman D."/>
            <person name="Pearson M."/>
            <person name="Priest M."/>
            <person name="Roberts A."/>
            <person name="Saif S."/>
            <person name="Shea T."/>
            <person name="Sisk P."/>
            <person name="Stolte C."/>
            <person name="Sykes S."/>
            <person name="Wortman J."/>
            <person name="Nusbaum C."/>
            <person name="Birren B."/>
        </authorList>
    </citation>
    <scope>NUCLEOTIDE SEQUENCE</scope>
    <source>
        <strain evidence="1">ERTm3</strain>
    </source>
</reference>
<organism evidence="1 2">
    <name type="scientific">Nematocida parisii (strain ERTm3)</name>
    <name type="common">Nematode killer fungus</name>
    <dbReference type="NCBI Taxonomy" id="935791"/>
    <lineage>
        <taxon>Eukaryota</taxon>
        <taxon>Fungi</taxon>
        <taxon>Fungi incertae sedis</taxon>
        <taxon>Microsporidia</taxon>
        <taxon>Nematocida</taxon>
    </lineage>
</organism>
<keyword evidence="2" id="KW-1185">Reference proteome</keyword>
<protein>
    <submittedName>
        <fullName evidence="1">Uncharacterized protein</fullName>
    </submittedName>
</protein>
<sequence length="56" mass="6735">MTIKRMQPQKEEFVIDCKFKEFLTDPAEHQEDKSMLEHFTTYRASTKQTTFFTSNI</sequence>
<accession>I3EEN4</accession>
<evidence type="ECO:0000313" key="2">
    <source>
        <dbReference type="Proteomes" id="UP000002872"/>
    </source>
</evidence>
<name>I3EEN4_NEMP3</name>
<dbReference type="EMBL" id="GL870881">
    <property type="protein sequence ID" value="EIJ87681.1"/>
    <property type="molecule type" value="Genomic_DNA"/>
</dbReference>
<dbReference type="HOGENOM" id="CLU_3014698_0_0_1"/>
<dbReference type="VEuPathDB" id="MicrosporidiaDB:NEQG_02228"/>
<dbReference type="InParanoid" id="I3EEN4"/>